<sequence>MHRASELRRRTIRTSAAWLGFVLTLFFLGALIGSIGAYRIKRVCALKRVQRRALTWDTIRGQSASTHAQHMHVRTLFQLRNSSYRVPISKSRPLALEPNGNAALHAQISPIELPLYGSLVHIGMYATTIEIDGSPYTLSVDTGSSSLAVITSVCDACPAGKRRLQVDEDRTLHCGSRTAPLGDPPETFSCEPDQHGICDGRGHCIYQIRYGDGTAFNGRYVAGMVGAAGRAAPMVFGGIESAQGRSPDVFGSGIEGMLGLAYPGLSCNPLCTLPFFETLLQHRLVPEDVFSLCVSDEQGRLVLGAMDSRMDPMEIRWTPIVHHLFYDIELEHVYIDGHDAGIANRHSAFVDSGTTLIALSTGAFAAFRDYLRAHYCHIPYVCPDNAQEPSILDHAACASYSPEEVRQFPNLTFTLAGAGNLTLTPLQYFVRVDNPPEPTFYCMGIAEEPSLGPSYGVEAILGLVWLRNFFTVYDRAHKRIGFQSARGCIPFTTTHPTGSGSTSDQDEPRSSAPSGHRSETTLFGSIGIFIRKHANVLLFIMVPLLVTSVALWFGLWYYRKRRRLLQSTGDTEANQAMVALRIEQDANG</sequence>
<comment type="similarity">
    <text evidence="1">Belongs to the peptidase A1 family.</text>
</comment>
<dbReference type="GO" id="GO:0006508">
    <property type="term" value="P:proteolysis"/>
    <property type="evidence" value="ECO:0007669"/>
    <property type="project" value="UniProtKB-KW"/>
</dbReference>
<reference evidence="8 9" key="2">
    <citation type="journal article" date="2007" name="BMC Biol.">
        <title>A 100%-complete sequence reveals unusually simple genomic features in the hot-spring red alga Cyanidioschyzon merolae.</title>
        <authorList>
            <person name="Nozaki H."/>
            <person name="Takano H."/>
            <person name="Misumi O."/>
            <person name="Terasawa K."/>
            <person name="Matsuzaki M."/>
            <person name="Maruyama S."/>
            <person name="Nishida K."/>
            <person name="Yagisawa F."/>
            <person name="Yoshida Y."/>
            <person name="Fujiwara T."/>
            <person name="Takio S."/>
            <person name="Tamura K."/>
            <person name="Chung S.J."/>
            <person name="Nakamura S."/>
            <person name="Kuroiwa H."/>
            <person name="Tanaka K."/>
            <person name="Sato N."/>
            <person name="Kuroiwa T."/>
        </authorList>
    </citation>
    <scope>NUCLEOTIDE SEQUENCE [LARGE SCALE GENOMIC DNA]</scope>
    <source>
        <strain evidence="8 9">10D</strain>
    </source>
</reference>
<dbReference type="InterPro" id="IPR034164">
    <property type="entry name" value="Pepsin-like_dom"/>
</dbReference>
<dbReference type="Gene3D" id="2.40.70.10">
    <property type="entry name" value="Acid Proteases"/>
    <property type="match status" value="2"/>
</dbReference>
<organism evidence="8 9">
    <name type="scientific">Cyanidioschyzon merolae (strain NIES-3377 / 10D)</name>
    <name type="common">Unicellular red alga</name>
    <dbReference type="NCBI Taxonomy" id="280699"/>
    <lineage>
        <taxon>Eukaryota</taxon>
        <taxon>Rhodophyta</taxon>
        <taxon>Bangiophyceae</taxon>
        <taxon>Cyanidiales</taxon>
        <taxon>Cyanidiaceae</taxon>
        <taxon>Cyanidioschyzon</taxon>
    </lineage>
</organism>
<evidence type="ECO:0000256" key="6">
    <source>
        <dbReference type="SAM" id="Phobius"/>
    </source>
</evidence>
<dbReference type="InterPro" id="IPR021109">
    <property type="entry name" value="Peptidase_aspartic_dom_sf"/>
</dbReference>
<dbReference type="eggNOG" id="KOG1339">
    <property type="taxonomic scope" value="Eukaryota"/>
</dbReference>
<evidence type="ECO:0000313" key="9">
    <source>
        <dbReference type="Proteomes" id="UP000007014"/>
    </source>
</evidence>
<dbReference type="OrthoDB" id="2747330at2759"/>
<dbReference type="AlphaFoldDB" id="M1VI51"/>
<evidence type="ECO:0000256" key="3">
    <source>
        <dbReference type="ARBA" id="ARBA00022729"/>
    </source>
</evidence>
<evidence type="ECO:0000256" key="5">
    <source>
        <dbReference type="SAM" id="MobiDB-lite"/>
    </source>
</evidence>
<feature type="transmembrane region" description="Helical" evidence="6">
    <location>
        <begin position="536"/>
        <end position="558"/>
    </location>
</feature>
<evidence type="ECO:0000256" key="1">
    <source>
        <dbReference type="ARBA" id="ARBA00007447"/>
    </source>
</evidence>
<dbReference type="PANTHER" id="PTHR13683">
    <property type="entry name" value="ASPARTYL PROTEASES"/>
    <property type="match status" value="1"/>
</dbReference>
<keyword evidence="3" id="KW-0732">Signal</keyword>
<evidence type="ECO:0000256" key="2">
    <source>
        <dbReference type="ARBA" id="ARBA00022670"/>
    </source>
</evidence>
<gene>
    <name evidence="8" type="ORF">CYME_CMT203C</name>
</gene>
<dbReference type="KEGG" id="cme:CYME_CMT203C"/>
<dbReference type="PROSITE" id="PS51767">
    <property type="entry name" value="PEPTIDASE_A1"/>
    <property type="match status" value="1"/>
</dbReference>
<feature type="region of interest" description="Disordered" evidence="5">
    <location>
        <begin position="493"/>
        <end position="518"/>
    </location>
</feature>
<evidence type="ECO:0000259" key="7">
    <source>
        <dbReference type="PROSITE" id="PS51767"/>
    </source>
</evidence>
<dbReference type="PRINTS" id="PR00792">
    <property type="entry name" value="PEPSIN"/>
</dbReference>
<proteinExistence type="inferred from homology"/>
<dbReference type="RefSeq" id="XP_005539228.1">
    <property type="nucleotide sequence ID" value="XM_005539171.1"/>
</dbReference>
<dbReference type="GO" id="GO:0004190">
    <property type="term" value="F:aspartic-type endopeptidase activity"/>
    <property type="evidence" value="ECO:0007669"/>
    <property type="project" value="InterPro"/>
</dbReference>
<dbReference type="SUPFAM" id="SSF50630">
    <property type="entry name" value="Acid proteases"/>
    <property type="match status" value="1"/>
</dbReference>
<dbReference type="Pfam" id="PF00026">
    <property type="entry name" value="Asp"/>
    <property type="match status" value="1"/>
</dbReference>
<keyword evidence="9" id="KW-1185">Reference proteome</keyword>
<evidence type="ECO:0000256" key="4">
    <source>
        <dbReference type="ARBA" id="ARBA00022801"/>
    </source>
</evidence>
<keyword evidence="6" id="KW-0472">Membrane</keyword>
<dbReference type="PANTHER" id="PTHR13683:SF375">
    <property type="entry name" value="PEPTIDASE A1 DOMAIN-CONTAINING PROTEIN"/>
    <property type="match status" value="1"/>
</dbReference>
<keyword evidence="2 8" id="KW-0645">Protease</keyword>
<evidence type="ECO:0000313" key="8">
    <source>
        <dbReference type="EMBL" id="BAM83192.1"/>
    </source>
</evidence>
<reference evidence="8 9" key="1">
    <citation type="journal article" date="2004" name="Nature">
        <title>Genome sequence of the ultrasmall unicellular red alga Cyanidioschyzon merolae 10D.</title>
        <authorList>
            <person name="Matsuzaki M."/>
            <person name="Misumi O."/>
            <person name="Shin-i T."/>
            <person name="Maruyama S."/>
            <person name="Takahara M."/>
            <person name="Miyagishima S."/>
            <person name="Mori T."/>
            <person name="Nishida K."/>
            <person name="Yagisawa F."/>
            <person name="Nishida K."/>
            <person name="Yoshida Y."/>
            <person name="Nishimura Y."/>
            <person name="Nakao S."/>
            <person name="Kobayashi T."/>
            <person name="Momoyama Y."/>
            <person name="Higashiyama T."/>
            <person name="Minoda A."/>
            <person name="Sano M."/>
            <person name="Nomoto H."/>
            <person name="Oishi K."/>
            <person name="Hayashi H."/>
            <person name="Ohta F."/>
            <person name="Nishizaka S."/>
            <person name="Haga S."/>
            <person name="Miura S."/>
            <person name="Morishita T."/>
            <person name="Kabeya Y."/>
            <person name="Terasawa K."/>
            <person name="Suzuki Y."/>
            <person name="Ishii Y."/>
            <person name="Asakawa S."/>
            <person name="Takano H."/>
            <person name="Ohta N."/>
            <person name="Kuroiwa H."/>
            <person name="Tanaka K."/>
            <person name="Shimizu N."/>
            <person name="Sugano S."/>
            <person name="Sato N."/>
            <person name="Nozaki H."/>
            <person name="Ogasawara N."/>
            <person name="Kohara Y."/>
            <person name="Kuroiwa T."/>
        </authorList>
    </citation>
    <scope>NUCLEOTIDE SEQUENCE [LARGE SCALE GENOMIC DNA]</scope>
    <source>
        <strain evidence="8 9">10D</strain>
    </source>
</reference>
<keyword evidence="4" id="KW-0378">Hydrolase</keyword>
<dbReference type="STRING" id="280699.M1VI51"/>
<keyword evidence="6" id="KW-1133">Transmembrane helix</keyword>
<dbReference type="Proteomes" id="UP000007014">
    <property type="component" value="Chromosome 20"/>
</dbReference>
<protein>
    <submittedName>
        <fullName evidence="8">Similar to aspartyl protease</fullName>
    </submittedName>
</protein>
<dbReference type="InterPro" id="IPR001461">
    <property type="entry name" value="Aspartic_peptidase_A1"/>
</dbReference>
<accession>M1VI51</accession>
<name>M1VI51_CYAM1</name>
<keyword evidence="6" id="KW-0812">Transmembrane</keyword>
<dbReference type="InterPro" id="IPR033121">
    <property type="entry name" value="PEPTIDASE_A1"/>
</dbReference>
<feature type="transmembrane region" description="Helical" evidence="6">
    <location>
        <begin position="16"/>
        <end position="38"/>
    </location>
</feature>
<feature type="compositionally biased region" description="Low complexity" evidence="5">
    <location>
        <begin position="493"/>
        <end position="503"/>
    </location>
</feature>
<dbReference type="CDD" id="cd05471">
    <property type="entry name" value="pepsin_like"/>
    <property type="match status" value="1"/>
</dbReference>
<feature type="domain" description="Peptidase A1" evidence="7">
    <location>
        <begin position="125"/>
        <end position="483"/>
    </location>
</feature>
<dbReference type="GeneID" id="16997710"/>
<dbReference type="EMBL" id="AP006502">
    <property type="protein sequence ID" value="BAM83192.1"/>
    <property type="molecule type" value="Genomic_DNA"/>
</dbReference>